<evidence type="ECO:0000256" key="3">
    <source>
        <dbReference type="ARBA" id="ARBA00022630"/>
    </source>
</evidence>
<evidence type="ECO:0000313" key="7">
    <source>
        <dbReference type="EMBL" id="OLN27877.1"/>
    </source>
</evidence>
<evidence type="ECO:0000259" key="6">
    <source>
        <dbReference type="Pfam" id="PF00881"/>
    </source>
</evidence>
<evidence type="ECO:0000256" key="4">
    <source>
        <dbReference type="ARBA" id="ARBA00022643"/>
    </source>
</evidence>
<dbReference type="PANTHER" id="PTHR43673:SF2">
    <property type="entry name" value="NITROREDUCTASE"/>
    <property type="match status" value="1"/>
</dbReference>
<evidence type="ECO:0000256" key="2">
    <source>
        <dbReference type="ARBA" id="ARBA00007118"/>
    </source>
</evidence>
<evidence type="ECO:0000313" key="8">
    <source>
        <dbReference type="Proteomes" id="UP000186102"/>
    </source>
</evidence>
<keyword evidence="5" id="KW-0560">Oxidoreductase</keyword>
<organism evidence="7 8">
    <name type="scientific">Desulfosporosinus metallidurans</name>
    <dbReference type="NCBI Taxonomy" id="1888891"/>
    <lineage>
        <taxon>Bacteria</taxon>
        <taxon>Bacillati</taxon>
        <taxon>Bacillota</taxon>
        <taxon>Clostridia</taxon>
        <taxon>Eubacteriales</taxon>
        <taxon>Desulfitobacteriaceae</taxon>
        <taxon>Desulfosporosinus</taxon>
    </lineage>
</organism>
<name>A0A1Q8QKK8_9FIRM</name>
<gene>
    <name evidence="7" type="ORF">DSOL_4334</name>
</gene>
<dbReference type="Proteomes" id="UP000186102">
    <property type="component" value="Unassembled WGS sequence"/>
</dbReference>
<evidence type="ECO:0000256" key="1">
    <source>
        <dbReference type="ARBA" id="ARBA00001917"/>
    </source>
</evidence>
<comment type="cofactor">
    <cofactor evidence="1">
        <name>FMN</name>
        <dbReference type="ChEBI" id="CHEBI:58210"/>
    </cofactor>
</comment>
<accession>A0A1Q8QKK8</accession>
<dbReference type="CDD" id="cd02150">
    <property type="entry name" value="nitroreductase"/>
    <property type="match status" value="1"/>
</dbReference>
<dbReference type="SUPFAM" id="SSF55469">
    <property type="entry name" value="FMN-dependent nitroreductase-like"/>
    <property type="match status" value="1"/>
</dbReference>
<dbReference type="GO" id="GO:0016491">
    <property type="term" value="F:oxidoreductase activity"/>
    <property type="evidence" value="ECO:0007669"/>
    <property type="project" value="UniProtKB-KW"/>
</dbReference>
<dbReference type="EMBL" id="MLBF01000050">
    <property type="protein sequence ID" value="OLN27877.1"/>
    <property type="molecule type" value="Genomic_DNA"/>
</dbReference>
<proteinExistence type="inferred from homology"/>
<dbReference type="Pfam" id="PF00881">
    <property type="entry name" value="Nitroreductase"/>
    <property type="match status" value="2"/>
</dbReference>
<comment type="similarity">
    <text evidence="2">Belongs to the nitroreductase family.</text>
</comment>
<dbReference type="PANTHER" id="PTHR43673">
    <property type="entry name" value="NAD(P)H NITROREDUCTASE YDGI-RELATED"/>
    <property type="match status" value="1"/>
</dbReference>
<sequence length="145" mass="16329">MLRAAMNAPSGGNEQPWEFLVITNRDKLKRVPEFHPYSKMLPGAALAILVVADPARVKYEGELRQLWIQDCSAASQNILLAAHSLGLGAVWLAVYPDPSRLNGMRELFSIPEEMVPFSIISIGYPVEPKQAADRYDETRIHREIW</sequence>
<evidence type="ECO:0000256" key="5">
    <source>
        <dbReference type="ARBA" id="ARBA00023002"/>
    </source>
</evidence>
<dbReference type="InterPro" id="IPR000415">
    <property type="entry name" value="Nitroreductase-like"/>
</dbReference>
<keyword evidence="4" id="KW-0288">FMN</keyword>
<protein>
    <submittedName>
        <fullName evidence="7">Nitroreductase family protein</fullName>
    </submittedName>
</protein>
<dbReference type="InterPro" id="IPR029479">
    <property type="entry name" value="Nitroreductase"/>
</dbReference>
<reference evidence="7 8" key="1">
    <citation type="submission" date="2016-09" db="EMBL/GenBank/DDBJ databases">
        <title>Complete genome of Desulfosporosinus sp. OL.</title>
        <authorList>
            <person name="Mardanov A."/>
            <person name="Beletsky A."/>
            <person name="Panova A."/>
            <person name="Karnachuk O."/>
            <person name="Ravin N."/>
        </authorList>
    </citation>
    <scope>NUCLEOTIDE SEQUENCE [LARGE SCALE GENOMIC DNA]</scope>
    <source>
        <strain evidence="7 8">OL</strain>
    </source>
</reference>
<dbReference type="Gene3D" id="3.40.109.10">
    <property type="entry name" value="NADH Oxidase"/>
    <property type="match status" value="1"/>
</dbReference>
<keyword evidence="3" id="KW-0285">Flavoprotein</keyword>
<comment type="caution">
    <text evidence="7">The sequence shown here is derived from an EMBL/GenBank/DDBJ whole genome shotgun (WGS) entry which is preliminary data.</text>
</comment>
<feature type="domain" description="Nitroreductase" evidence="6">
    <location>
        <begin position="37"/>
        <end position="124"/>
    </location>
</feature>
<keyword evidence="8" id="KW-1185">Reference proteome</keyword>
<dbReference type="STRING" id="1888891.DSOL_4334"/>
<dbReference type="AlphaFoldDB" id="A0A1Q8QKK8"/>
<feature type="domain" description="Nitroreductase" evidence="6">
    <location>
        <begin position="1"/>
        <end position="31"/>
    </location>
</feature>